<feature type="compositionally biased region" description="Basic residues" evidence="1">
    <location>
        <begin position="14"/>
        <end position="27"/>
    </location>
</feature>
<sequence length="156" mass="17627">MERSMLAKIENHVKTVRAKRSKKKSMTKKLASLKERQKEARCNKNKRATKEPRSKFLMSSDHHANSGAVLLLQRISERTDKSEPDKLTPLLVLALLTLLTLLTLLSLLVLFILLSSVQVVNPSKPLVRIGLLWIDKAEYGHELDPVEGEPVPDQVE</sequence>
<name>A0A3N4HQS4_ASCIM</name>
<keyword evidence="2" id="KW-0472">Membrane</keyword>
<dbReference type="Proteomes" id="UP000275078">
    <property type="component" value="Unassembled WGS sequence"/>
</dbReference>
<keyword evidence="2" id="KW-0812">Transmembrane</keyword>
<gene>
    <name evidence="3" type="ORF">BJ508DRAFT_10683</name>
</gene>
<keyword evidence="4" id="KW-1185">Reference proteome</keyword>
<dbReference type="EMBL" id="ML119749">
    <property type="protein sequence ID" value="RPA76185.1"/>
    <property type="molecule type" value="Genomic_DNA"/>
</dbReference>
<proteinExistence type="predicted"/>
<dbReference type="AlphaFoldDB" id="A0A3N4HQS4"/>
<reference evidence="3 4" key="1">
    <citation type="journal article" date="2018" name="Nat. Ecol. Evol.">
        <title>Pezizomycetes genomes reveal the molecular basis of ectomycorrhizal truffle lifestyle.</title>
        <authorList>
            <person name="Murat C."/>
            <person name="Payen T."/>
            <person name="Noel B."/>
            <person name="Kuo A."/>
            <person name="Morin E."/>
            <person name="Chen J."/>
            <person name="Kohler A."/>
            <person name="Krizsan K."/>
            <person name="Balestrini R."/>
            <person name="Da Silva C."/>
            <person name="Montanini B."/>
            <person name="Hainaut M."/>
            <person name="Levati E."/>
            <person name="Barry K.W."/>
            <person name="Belfiori B."/>
            <person name="Cichocki N."/>
            <person name="Clum A."/>
            <person name="Dockter R.B."/>
            <person name="Fauchery L."/>
            <person name="Guy J."/>
            <person name="Iotti M."/>
            <person name="Le Tacon F."/>
            <person name="Lindquist E.A."/>
            <person name="Lipzen A."/>
            <person name="Malagnac F."/>
            <person name="Mello A."/>
            <person name="Molinier V."/>
            <person name="Miyauchi S."/>
            <person name="Poulain J."/>
            <person name="Riccioni C."/>
            <person name="Rubini A."/>
            <person name="Sitrit Y."/>
            <person name="Splivallo R."/>
            <person name="Traeger S."/>
            <person name="Wang M."/>
            <person name="Zifcakova L."/>
            <person name="Wipf D."/>
            <person name="Zambonelli A."/>
            <person name="Paolocci F."/>
            <person name="Nowrousian M."/>
            <person name="Ottonello S."/>
            <person name="Baldrian P."/>
            <person name="Spatafora J.W."/>
            <person name="Henrissat B."/>
            <person name="Nagy L.G."/>
            <person name="Aury J.M."/>
            <person name="Wincker P."/>
            <person name="Grigoriev I.V."/>
            <person name="Bonfante P."/>
            <person name="Martin F.M."/>
        </authorList>
    </citation>
    <scope>NUCLEOTIDE SEQUENCE [LARGE SCALE GENOMIC DNA]</scope>
    <source>
        <strain evidence="3 4">RN42</strain>
    </source>
</reference>
<feature type="compositionally biased region" description="Basic and acidic residues" evidence="1">
    <location>
        <begin position="32"/>
        <end position="58"/>
    </location>
</feature>
<evidence type="ECO:0000313" key="3">
    <source>
        <dbReference type="EMBL" id="RPA76185.1"/>
    </source>
</evidence>
<organism evidence="3 4">
    <name type="scientific">Ascobolus immersus RN42</name>
    <dbReference type="NCBI Taxonomy" id="1160509"/>
    <lineage>
        <taxon>Eukaryota</taxon>
        <taxon>Fungi</taxon>
        <taxon>Dikarya</taxon>
        <taxon>Ascomycota</taxon>
        <taxon>Pezizomycotina</taxon>
        <taxon>Pezizomycetes</taxon>
        <taxon>Pezizales</taxon>
        <taxon>Ascobolaceae</taxon>
        <taxon>Ascobolus</taxon>
    </lineage>
</organism>
<protein>
    <submittedName>
        <fullName evidence="3">Uncharacterized protein</fullName>
    </submittedName>
</protein>
<keyword evidence="2" id="KW-1133">Transmembrane helix</keyword>
<feature type="transmembrane region" description="Helical" evidence="2">
    <location>
        <begin position="90"/>
        <end position="114"/>
    </location>
</feature>
<evidence type="ECO:0000256" key="1">
    <source>
        <dbReference type="SAM" id="MobiDB-lite"/>
    </source>
</evidence>
<evidence type="ECO:0000313" key="4">
    <source>
        <dbReference type="Proteomes" id="UP000275078"/>
    </source>
</evidence>
<accession>A0A3N4HQS4</accession>
<evidence type="ECO:0000256" key="2">
    <source>
        <dbReference type="SAM" id="Phobius"/>
    </source>
</evidence>
<feature type="region of interest" description="Disordered" evidence="1">
    <location>
        <begin position="14"/>
        <end position="58"/>
    </location>
</feature>